<name>A0A2W7P0C6_9BURK</name>
<gene>
    <name evidence="2" type="ORF">C7416_10794</name>
</gene>
<accession>A0A2W7P0C6</accession>
<dbReference type="InterPro" id="IPR017734">
    <property type="entry name" value="T6SS_SciN"/>
</dbReference>
<evidence type="ECO:0000256" key="1">
    <source>
        <dbReference type="SAM" id="MobiDB-lite"/>
    </source>
</evidence>
<dbReference type="PANTHER" id="PTHR37625">
    <property type="entry name" value="OUTER MEMBRANE LIPOPROTEIN-RELATED"/>
    <property type="match status" value="1"/>
</dbReference>
<comment type="caution">
    <text evidence="2">The sequence shown here is derived from an EMBL/GenBank/DDBJ whole genome shotgun (WGS) entry which is preliminary data.</text>
</comment>
<dbReference type="InterPro" id="IPR038706">
    <property type="entry name" value="Type_VI_SciN-like_sf"/>
</dbReference>
<sequence>MRQIEFSRAPDSKPTGHAPRRAAAGQRASLAAGLAAAVCVAALTGCAVGGTLLAGAASGALEAVGLKPSNLPESQKPPREVPLKLYAGNNLNAAADNRPAAIVVRLYKLKDPTSFLQAPFDTFIDPQREQKTLGADLVQVREMTLIPGQRYEIVEKITREAGTFGVVALFRSPAPQRWKFAFDSARSEKSGVTIGLHACAMTLTVGDAITPAGAAASSNLNLVSAAGCRT</sequence>
<dbReference type="Proteomes" id="UP000249638">
    <property type="component" value="Unassembled WGS sequence"/>
</dbReference>
<keyword evidence="3" id="KW-1185">Reference proteome</keyword>
<dbReference type="EMBL" id="QKZN01000007">
    <property type="protein sequence ID" value="PZX26024.1"/>
    <property type="molecule type" value="Genomic_DNA"/>
</dbReference>
<dbReference type="PANTHER" id="PTHR37625:SF4">
    <property type="entry name" value="OUTER MEMBRANE LIPOPROTEIN"/>
    <property type="match status" value="1"/>
</dbReference>
<organism evidence="2 3">
    <name type="scientific">Cupriavidus phytorum</name>
    <dbReference type="NCBI Taxonomy" id="3024399"/>
    <lineage>
        <taxon>Bacteria</taxon>
        <taxon>Pseudomonadati</taxon>
        <taxon>Pseudomonadota</taxon>
        <taxon>Betaproteobacteria</taxon>
        <taxon>Burkholderiales</taxon>
        <taxon>Burkholderiaceae</taxon>
        <taxon>Cupriavidus</taxon>
    </lineage>
</organism>
<dbReference type="NCBIfam" id="TIGR03352">
    <property type="entry name" value="VI_chp_3"/>
    <property type="match status" value="1"/>
</dbReference>
<reference evidence="2" key="1">
    <citation type="submission" date="2018-06" db="EMBL/GenBank/DDBJ databases">
        <title>Genomic Encyclopedia of Type Strains, Phase IV (KMG-V): Genome sequencing to study the core and pangenomes of soil and plant-associated prokaryotes.</title>
        <authorList>
            <person name="Whitman W."/>
        </authorList>
    </citation>
    <scope>NUCLEOTIDE SEQUENCE [LARGE SCALE GENOMIC DNA]</scope>
    <source>
        <strain evidence="2">MLR2-44</strain>
    </source>
</reference>
<proteinExistence type="predicted"/>
<protein>
    <submittedName>
        <fullName evidence="2">Type VI secretion system protein VasD</fullName>
    </submittedName>
</protein>
<dbReference type="Gene3D" id="2.60.40.4150">
    <property type="entry name" value="Type VI secretion system, lipoprotein SciN"/>
    <property type="match status" value="1"/>
</dbReference>
<feature type="region of interest" description="Disordered" evidence="1">
    <location>
        <begin position="1"/>
        <end position="23"/>
    </location>
</feature>
<dbReference type="AlphaFoldDB" id="A0A2W7P0C6"/>
<evidence type="ECO:0000313" key="3">
    <source>
        <dbReference type="Proteomes" id="UP000249638"/>
    </source>
</evidence>
<dbReference type="Pfam" id="PF12790">
    <property type="entry name" value="T6SS-SciN"/>
    <property type="match status" value="1"/>
</dbReference>
<evidence type="ECO:0000313" key="2">
    <source>
        <dbReference type="EMBL" id="PZX26024.1"/>
    </source>
</evidence>